<dbReference type="Proteomes" id="UP000005018">
    <property type="component" value="Chromosome 4"/>
</dbReference>
<gene>
    <name evidence="2" type="ORF">CORT_0D07060</name>
</gene>
<feature type="compositionally biased region" description="Polar residues" evidence="1">
    <location>
        <begin position="69"/>
        <end position="84"/>
    </location>
</feature>
<dbReference type="GeneID" id="14540080"/>
<feature type="region of interest" description="Disordered" evidence="1">
    <location>
        <begin position="69"/>
        <end position="92"/>
    </location>
</feature>
<dbReference type="KEGG" id="cot:CORT_0D07060"/>
<name>H8X5T1_CANO9</name>
<dbReference type="AlphaFoldDB" id="H8X5T1"/>
<sequence>MVVEPVLLPQVELSPISRTYNTASPRSSPTHQLQLQITNHYKYIQSSNSNVASTIQVLPITTSSSFEIPSPTHSDPLSVSTTPEVPSLVSPHNPPYDADLYYPQRGSIRPRGTSLFGRDVFDEYIGNRYDRFRPTESQQNNDVVMNNMHPFQRDDYGIAPKTFLESIASWFKSKPVVPDLEMQQREEEEEKSESLGNTVVIPREEDTSPQPVYTPRGIPINEFVLNYSKPADESNLGEETDRRTAIVNSFDEEVRDLVDGVDNFLTSCFDGIWTFLNDSIDYCSDLC</sequence>
<dbReference type="RefSeq" id="XP_003869672.1">
    <property type="nucleotide sequence ID" value="XM_003869623.1"/>
</dbReference>
<proteinExistence type="predicted"/>
<evidence type="ECO:0000313" key="2">
    <source>
        <dbReference type="EMBL" id="CCG23539.1"/>
    </source>
</evidence>
<evidence type="ECO:0000313" key="3">
    <source>
        <dbReference type="Proteomes" id="UP000005018"/>
    </source>
</evidence>
<protein>
    <submittedName>
        <fullName evidence="2">Uncharacterized protein</fullName>
    </submittedName>
</protein>
<evidence type="ECO:0000256" key="1">
    <source>
        <dbReference type="SAM" id="MobiDB-lite"/>
    </source>
</evidence>
<dbReference type="eggNOG" id="ENOG502SFR5">
    <property type="taxonomic scope" value="Eukaryota"/>
</dbReference>
<dbReference type="EMBL" id="HE681722">
    <property type="protein sequence ID" value="CCG23539.1"/>
    <property type="molecule type" value="Genomic_DNA"/>
</dbReference>
<organism evidence="2 3">
    <name type="scientific">Candida orthopsilosis (strain 90-125)</name>
    <name type="common">Yeast</name>
    <dbReference type="NCBI Taxonomy" id="1136231"/>
    <lineage>
        <taxon>Eukaryota</taxon>
        <taxon>Fungi</taxon>
        <taxon>Dikarya</taxon>
        <taxon>Ascomycota</taxon>
        <taxon>Saccharomycotina</taxon>
        <taxon>Pichiomycetes</taxon>
        <taxon>Debaryomycetaceae</taxon>
        <taxon>Candida/Lodderomyces clade</taxon>
        <taxon>Candida</taxon>
    </lineage>
</organism>
<dbReference type="HOGENOM" id="CLU_068277_0_0_1"/>
<reference evidence="2 3" key="1">
    <citation type="journal article" date="2012" name="PLoS ONE">
        <title>Sequence and analysis of the genome of the pathogenic yeast Candida orthopsilosis.</title>
        <authorList>
            <person name="Riccombeni A."/>
            <person name="Vidanes G."/>
            <person name="Proux-Wera E."/>
            <person name="Wolfe K.H."/>
            <person name="Butler G."/>
        </authorList>
    </citation>
    <scope>NUCLEOTIDE SEQUENCE [LARGE SCALE GENOMIC DNA]</scope>
    <source>
        <strain evidence="2 3">Co 90-125</strain>
    </source>
</reference>
<accession>H8X5T1</accession>
<dbReference type="OrthoDB" id="3984304at2759"/>
<keyword evidence="3" id="KW-1185">Reference proteome</keyword>